<sequence>MTVLGEQGRELEVLGCKAWKPSAPFAALVVKSGFAGKMFVLSQMVLLRSFDHTLQVPLPQWISR</sequence>
<evidence type="ECO:0000313" key="1">
    <source>
        <dbReference type="EMBL" id="KON96267.1"/>
    </source>
</evidence>
<dbReference type="EMBL" id="LGUG01000004">
    <property type="protein sequence ID" value="KON96267.1"/>
    <property type="molecule type" value="Genomic_DNA"/>
</dbReference>
<gene>
    <name evidence="1" type="ORF">AF333_13055</name>
</gene>
<protein>
    <submittedName>
        <fullName evidence="1">Uncharacterized protein</fullName>
    </submittedName>
</protein>
<dbReference type="AlphaFoldDB" id="A0A0D1XSW8"/>
<proteinExistence type="predicted"/>
<reference evidence="1 2" key="1">
    <citation type="submission" date="2015-07" db="EMBL/GenBank/DDBJ databases">
        <title>Fjat-14205 dsm 2895.</title>
        <authorList>
            <person name="Liu B."/>
            <person name="Wang J."/>
            <person name="Zhu Y."/>
            <person name="Liu G."/>
            <person name="Chen Q."/>
            <person name="Chen Z."/>
            <person name="Lan J."/>
            <person name="Che J."/>
            <person name="Ge C."/>
            <person name="Shi H."/>
            <person name="Pan Z."/>
            <person name="Liu X."/>
        </authorList>
    </citation>
    <scope>NUCLEOTIDE SEQUENCE [LARGE SCALE GENOMIC DNA]</scope>
    <source>
        <strain evidence="1 2">DSM 2895</strain>
    </source>
</reference>
<name>A0A0D1XSW8_ANEMI</name>
<accession>A0A0D1XSW8</accession>
<keyword evidence="2" id="KW-1185">Reference proteome</keyword>
<evidence type="ECO:0000313" key="2">
    <source>
        <dbReference type="Proteomes" id="UP000037269"/>
    </source>
</evidence>
<dbReference type="Proteomes" id="UP000037269">
    <property type="component" value="Unassembled WGS sequence"/>
</dbReference>
<comment type="caution">
    <text evidence="1">The sequence shown here is derived from an EMBL/GenBank/DDBJ whole genome shotgun (WGS) entry which is preliminary data.</text>
</comment>
<organism evidence="1 2">
    <name type="scientific">Aneurinibacillus migulanus</name>
    <name type="common">Bacillus migulanus</name>
    <dbReference type="NCBI Taxonomy" id="47500"/>
    <lineage>
        <taxon>Bacteria</taxon>
        <taxon>Bacillati</taxon>
        <taxon>Bacillota</taxon>
        <taxon>Bacilli</taxon>
        <taxon>Bacillales</taxon>
        <taxon>Paenibacillaceae</taxon>
        <taxon>Aneurinibacillus group</taxon>
        <taxon>Aneurinibacillus</taxon>
    </lineage>
</organism>